<evidence type="ECO:0000313" key="3">
    <source>
        <dbReference type="Proteomes" id="UP000549052"/>
    </source>
</evidence>
<accession>A0A839EVL7</accession>
<comment type="caution">
    <text evidence="2">The sequence shown here is derived from an EMBL/GenBank/DDBJ whole genome shotgun (WGS) entry which is preliminary data.</text>
</comment>
<organism evidence="2 3">
    <name type="scientific">Phyllobacterium myrsinacearum</name>
    <dbReference type="NCBI Taxonomy" id="28101"/>
    <lineage>
        <taxon>Bacteria</taxon>
        <taxon>Pseudomonadati</taxon>
        <taxon>Pseudomonadota</taxon>
        <taxon>Alphaproteobacteria</taxon>
        <taxon>Hyphomicrobiales</taxon>
        <taxon>Phyllobacteriaceae</taxon>
        <taxon>Phyllobacterium</taxon>
    </lineage>
</organism>
<dbReference type="EMBL" id="JACGXN010000008">
    <property type="protein sequence ID" value="MBA8880467.1"/>
    <property type="molecule type" value="Genomic_DNA"/>
</dbReference>
<evidence type="ECO:0000256" key="1">
    <source>
        <dbReference type="SAM" id="SignalP"/>
    </source>
</evidence>
<name>A0A839EVL7_9HYPH</name>
<feature type="chain" id="PRO_5032841170" description="Antifreeze protein" evidence="1">
    <location>
        <begin position="29"/>
        <end position="119"/>
    </location>
</feature>
<evidence type="ECO:0000313" key="2">
    <source>
        <dbReference type="EMBL" id="MBA8880467.1"/>
    </source>
</evidence>
<keyword evidence="1" id="KW-0732">Signal</keyword>
<feature type="signal peptide" evidence="1">
    <location>
        <begin position="1"/>
        <end position="28"/>
    </location>
</feature>
<evidence type="ECO:0008006" key="4">
    <source>
        <dbReference type="Google" id="ProtNLM"/>
    </source>
</evidence>
<gene>
    <name evidence="2" type="ORF">FHW16_004190</name>
</gene>
<protein>
    <recommendedName>
        <fullName evidence="4">Antifreeze protein</fullName>
    </recommendedName>
</protein>
<dbReference type="RefSeq" id="WP_182551123.1">
    <property type="nucleotide sequence ID" value="NZ_JACGXN010000008.1"/>
</dbReference>
<dbReference type="AlphaFoldDB" id="A0A839EVL7"/>
<dbReference type="Proteomes" id="UP000549052">
    <property type="component" value="Unassembled WGS sequence"/>
</dbReference>
<keyword evidence="3" id="KW-1185">Reference proteome</keyword>
<reference evidence="2 3" key="1">
    <citation type="submission" date="2020-07" db="EMBL/GenBank/DDBJ databases">
        <title>Genomic Encyclopedia of Type Strains, Phase IV (KMG-V): Genome sequencing to study the core and pangenomes of soil and plant-associated prokaryotes.</title>
        <authorList>
            <person name="Whitman W."/>
        </authorList>
    </citation>
    <scope>NUCLEOTIDE SEQUENCE [LARGE SCALE GENOMIC DNA]</scope>
    <source>
        <strain evidence="2 3">AN3</strain>
    </source>
</reference>
<sequence>MSRISIKMLAVTAALGLGSIIGVNAASAAPVTASSHVVEVVGPSSNVIKVDHRRGHRYHGGYRPVRACSVNLALNKASRMGVRNPRAIVNRNVVRVTGWRYGHRTAVVFARAPGCPVIR</sequence>
<proteinExistence type="predicted"/>